<dbReference type="Gene3D" id="3.40.50.1820">
    <property type="entry name" value="alpha/beta hydrolase"/>
    <property type="match status" value="1"/>
</dbReference>
<dbReference type="PANTHER" id="PTHR11614">
    <property type="entry name" value="PHOSPHOLIPASE-RELATED"/>
    <property type="match status" value="1"/>
</dbReference>
<reference evidence="3" key="1">
    <citation type="journal article" date="2019" name="Int. J. Syst. Evol. Microbiol.">
        <title>The Global Catalogue of Microorganisms (GCM) 10K type strain sequencing project: providing services to taxonomists for standard genome sequencing and annotation.</title>
        <authorList>
            <consortium name="The Broad Institute Genomics Platform"/>
            <consortium name="The Broad Institute Genome Sequencing Center for Infectious Disease"/>
            <person name="Wu L."/>
            <person name="Ma J."/>
        </authorList>
    </citation>
    <scope>NUCLEOTIDE SEQUENCE [LARGE SCALE GENOMIC DNA]</scope>
    <source>
        <strain evidence="3">CCM 7941</strain>
    </source>
</reference>
<dbReference type="RefSeq" id="WP_376831518.1">
    <property type="nucleotide sequence ID" value="NZ_JBHLWR010000006.1"/>
</dbReference>
<gene>
    <name evidence="2" type="ORF">ACFOEX_07735</name>
</gene>
<dbReference type="GO" id="GO:0016787">
    <property type="term" value="F:hydrolase activity"/>
    <property type="evidence" value="ECO:0007669"/>
    <property type="project" value="UniProtKB-KW"/>
</dbReference>
<dbReference type="InterPro" id="IPR029058">
    <property type="entry name" value="AB_hydrolase_fold"/>
</dbReference>
<protein>
    <submittedName>
        <fullName evidence="2">Alpha/beta fold hydrolase</fullName>
    </submittedName>
</protein>
<organism evidence="2 3">
    <name type="scientific">Camelimonas abortus</name>
    <dbReference type="NCBI Taxonomy" id="1017184"/>
    <lineage>
        <taxon>Bacteria</taxon>
        <taxon>Pseudomonadati</taxon>
        <taxon>Pseudomonadota</taxon>
        <taxon>Alphaproteobacteria</taxon>
        <taxon>Hyphomicrobiales</taxon>
        <taxon>Chelatococcaceae</taxon>
        <taxon>Camelimonas</taxon>
    </lineage>
</organism>
<evidence type="ECO:0000313" key="2">
    <source>
        <dbReference type="EMBL" id="MFC3266241.1"/>
    </source>
</evidence>
<dbReference type="InterPro" id="IPR022742">
    <property type="entry name" value="Hydrolase_4"/>
</dbReference>
<feature type="domain" description="Serine aminopeptidase S33" evidence="1">
    <location>
        <begin position="65"/>
        <end position="325"/>
    </location>
</feature>
<dbReference type="Pfam" id="PF12146">
    <property type="entry name" value="Hydrolase_4"/>
    <property type="match status" value="1"/>
</dbReference>
<evidence type="ECO:0000313" key="3">
    <source>
        <dbReference type="Proteomes" id="UP001595536"/>
    </source>
</evidence>
<sequence length="356" mass="38132">MDAASDAIARFVETEEQPVPEGCEALVARAADGVRLRVARWPARLGGGAWGGEAAPPGRSGVAAAPRGTVVLMQGRGEFIEKYGETIEDLRRRGFAVVTFDWRGQGLSGRLLRDRRKGHVRDFREYRLDLEAVVAQAVPAYWPRPLFGLAHSMGGAVVLDALAHGFDRFARVALSAPMVDVVTPMPPGVARGLARSLWLAGLGRAYVPGGGPEPAPARPFEGNLLTADRGRYERTRALIRAGREAGLDVAVGDPTVGWVRAAFRLIDAMARPAFALAIATPVLVVAAGADRIVSTPAAERLAMRLKTGRAIVLPGARHEILMERDAIRDAFWAAFDAFIPGSAAEFAPEPLRLEQA</sequence>
<dbReference type="SUPFAM" id="SSF53474">
    <property type="entry name" value="alpha/beta-Hydrolases"/>
    <property type="match status" value="1"/>
</dbReference>
<dbReference type="Proteomes" id="UP001595536">
    <property type="component" value="Unassembled WGS sequence"/>
</dbReference>
<name>A0ABV7LED2_9HYPH</name>
<evidence type="ECO:0000259" key="1">
    <source>
        <dbReference type="Pfam" id="PF12146"/>
    </source>
</evidence>
<proteinExistence type="predicted"/>
<keyword evidence="3" id="KW-1185">Reference proteome</keyword>
<accession>A0ABV7LED2</accession>
<dbReference type="EMBL" id="JBHRUV010000032">
    <property type="protein sequence ID" value="MFC3266241.1"/>
    <property type="molecule type" value="Genomic_DNA"/>
</dbReference>
<dbReference type="InterPro" id="IPR051044">
    <property type="entry name" value="MAG_DAG_Lipase"/>
</dbReference>
<comment type="caution">
    <text evidence="2">The sequence shown here is derived from an EMBL/GenBank/DDBJ whole genome shotgun (WGS) entry which is preliminary data.</text>
</comment>
<keyword evidence="2" id="KW-0378">Hydrolase</keyword>